<name>G5NBK6_SALET</name>
<accession>G5NBK6</accession>
<organism evidence="1 2">
    <name type="scientific">Salmonella enterica subsp. enterica serovar Inverness str. R8-3668</name>
    <dbReference type="NCBI Taxonomy" id="913075"/>
    <lineage>
        <taxon>Bacteria</taxon>
        <taxon>Pseudomonadati</taxon>
        <taxon>Pseudomonadota</taxon>
        <taxon>Gammaproteobacteria</taxon>
        <taxon>Enterobacterales</taxon>
        <taxon>Enterobacteriaceae</taxon>
        <taxon>Salmonella</taxon>
    </lineage>
</organism>
<reference evidence="1 2" key="1">
    <citation type="journal article" date="2011" name="BMC Genomics">
        <title>Genome sequencing reveals diversification of virulence factor content and possible host adaptation in distinct subpopulations of Salmonella enterica.</title>
        <authorList>
            <person name="den Bakker H.C."/>
            <person name="Moreno Switt A.I."/>
            <person name="Govoni G."/>
            <person name="Cummings C.A."/>
            <person name="Ranieri M.L."/>
            <person name="Degoricija L."/>
            <person name="Hoelzer K."/>
            <person name="Rodriguez-Rivera L.D."/>
            <person name="Brown S."/>
            <person name="Bolchacova E."/>
            <person name="Furtado M.R."/>
            <person name="Wiedmann M."/>
        </authorList>
    </citation>
    <scope>NUCLEOTIDE SEQUENCE [LARGE SCALE GENOMIC DNA]</scope>
    <source>
        <strain evidence="1 2">R8-3668</strain>
    </source>
</reference>
<dbReference type="BioCyc" id="SENT913075:G120P-4175-MONOMER"/>
<evidence type="ECO:0000313" key="2">
    <source>
        <dbReference type="Proteomes" id="UP000003532"/>
    </source>
</evidence>
<gene>
    <name evidence="1" type="ORF">LTSEINV_1902</name>
</gene>
<sequence length="50" mass="5836">MWGERFLAENLRLILLLCVNFRNPPHFVLIWPLMVAIQLPAKKLFLSAAM</sequence>
<proteinExistence type="predicted"/>
<comment type="caution">
    <text evidence="1">The sequence shown here is derived from an EMBL/GenBank/DDBJ whole genome shotgun (WGS) entry which is preliminary data.</text>
</comment>
<dbReference type="Proteomes" id="UP000003532">
    <property type="component" value="Unassembled WGS sequence"/>
</dbReference>
<protein>
    <submittedName>
        <fullName evidence="1">Uncharacterized protein</fullName>
    </submittedName>
</protein>
<evidence type="ECO:0000313" key="1">
    <source>
        <dbReference type="EMBL" id="EHC59285.1"/>
    </source>
</evidence>
<dbReference type="EMBL" id="AFCO01000644">
    <property type="protein sequence ID" value="EHC59285.1"/>
    <property type="molecule type" value="Genomic_DNA"/>
</dbReference>
<dbReference type="AlphaFoldDB" id="G5NBK6"/>